<comment type="caution">
    <text evidence="1">The sequence shown here is derived from an EMBL/GenBank/DDBJ whole genome shotgun (WGS) entry which is preliminary data.</text>
</comment>
<dbReference type="EMBL" id="JBHSLI010000001">
    <property type="protein sequence ID" value="MFC5292288.1"/>
    <property type="molecule type" value="Genomic_DNA"/>
</dbReference>
<evidence type="ECO:0000313" key="2">
    <source>
        <dbReference type="Proteomes" id="UP001595976"/>
    </source>
</evidence>
<reference evidence="2" key="1">
    <citation type="journal article" date="2019" name="Int. J. Syst. Evol. Microbiol.">
        <title>The Global Catalogue of Microorganisms (GCM) 10K type strain sequencing project: providing services to taxonomists for standard genome sequencing and annotation.</title>
        <authorList>
            <consortium name="The Broad Institute Genomics Platform"/>
            <consortium name="The Broad Institute Genome Sequencing Center for Infectious Disease"/>
            <person name="Wu L."/>
            <person name="Ma J."/>
        </authorList>
    </citation>
    <scope>NUCLEOTIDE SEQUENCE [LARGE SCALE GENOMIC DNA]</scope>
    <source>
        <strain evidence="2">CGMCC 1.15643</strain>
    </source>
</reference>
<organism evidence="1 2">
    <name type="scientific">Bosea minatitlanensis</name>
    <dbReference type="NCBI Taxonomy" id="128782"/>
    <lineage>
        <taxon>Bacteria</taxon>
        <taxon>Pseudomonadati</taxon>
        <taxon>Pseudomonadota</taxon>
        <taxon>Alphaproteobacteria</taxon>
        <taxon>Hyphomicrobiales</taxon>
        <taxon>Boseaceae</taxon>
        <taxon>Bosea</taxon>
    </lineage>
</organism>
<protein>
    <recommendedName>
        <fullName evidence="3">ArsR family transcriptional regulator</fullName>
    </recommendedName>
</protein>
<evidence type="ECO:0008006" key="3">
    <source>
        <dbReference type="Google" id="ProtNLM"/>
    </source>
</evidence>
<name>A0ABW0F146_9HYPH</name>
<sequence length="99" mass="11198">MSFDRLMREEARLIILRSLEEQADGRLNSELLRLGLETFGISKSRDWVHDELNWLRDMSAVTLVEAGTVRVAQITAKGSDHVARRLVIEGVKRPSRPGA</sequence>
<accession>A0ABW0F146</accession>
<keyword evidence="2" id="KW-1185">Reference proteome</keyword>
<gene>
    <name evidence="1" type="ORF">ACFPK2_04705</name>
</gene>
<dbReference type="RefSeq" id="WP_260347651.1">
    <property type="nucleotide sequence ID" value="NZ_JAOAOS010000001.1"/>
</dbReference>
<dbReference type="Proteomes" id="UP001595976">
    <property type="component" value="Unassembled WGS sequence"/>
</dbReference>
<proteinExistence type="predicted"/>
<evidence type="ECO:0000313" key="1">
    <source>
        <dbReference type="EMBL" id="MFC5292288.1"/>
    </source>
</evidence>